<dbReference type="InterPro" id="IPR006439">
    <property type="entry name" value="HAD-SF_hydro_IA"/>
</dbReference>
<dbReference type="EC" id="3.8.1.3" evidence="3"/>
<dbReference type="Gene3D" id="3.40.50.1000">
    <property type="entry name" value="HAD superfamily/HAD-like"/>
    <property type="match status" value="1"/>
</dbReference>
<protein>
    <submittedName>
        <fullName evidence="3">Haloacetate dehalogenase H-2</fullName>
        <ecNumber evidence="3">3.8.1.3</ecNumber>
    </submittedName>
</protein>
<dbReference type="Proteomes" id="UP000319817">
    <property type="component" value="Chromosome"/>
</dbReference>
<dbReference type="RefSeq" id="WP_145418570.1">
    <property type="nucleotide sequence ID" value="NZ_CP036526.1"/>
</dbReference>
<gene>
    <name evidence="3" type="primary">dehH2</name>
    <name evidence="3" type="ORF">K239x_28450</name>
</gene>
<reference evidence="3 4" key="1">
    <citation type="submission" date="2019-02" db="EMBL/GenBank/DDBJ databases">
        <title>Deep-cultivation of Planctomycetes and their phenomic and genomic characterization uncovers novel biology.</title>
        <authorList>
            <person name="Wiegand S."/>
            <person name="Jogler M."/>
            <person name="Boedeker C."/>
            <person name="Pinto D."/>
            <person name="Vollmers J."/>
            <person name="Rivas-Marin E."/>
            <person name="Kohn T."/>
            <person name="Peeters S.H."/>
            <person name="Heuer A."/>
            <person name="Rast P."/>
            <person name="Oberbeckmann S."/>
            <person name="Bunk B."/>
            <person name="Jeske O."/>
            <person name="Meyerdierks A."/>
            <person name="Storesund J.E."/>
            <person name="Kallscheuer N."/>
            <person name="Luecker S."/>
            <person name="Lage O.M."/>
            <person name="Pohl T."/>
            <person name="Merkel B.J."/>
            <person name="Hornburger P."/>
            <person name="Mueller R.-W."/>
            <person name="Bruemmer F."/>
            <person name="Labrenz M."/>
            <person name="Spormann A.M."/>
            <person name="Op den Camp H."/>
            <person name="Overmann J."/>
            <person name="Amann R."/>
            <person name="Jetten M.S.M."/>
            <person name="Mascher T."/>
            <person name="Medema M.H."/>
            <person name="Devos D.P."/>
            <person name="Kaster A.-K."/>
            <person name="Ovreas L."/>
            <person name="Rohde M."/>
            <person name="Galperin M.Y."/>
            <person name="Jogler C."/>
        </authorList>
    </citation>
    <scope>NUCLEOTIDE SEQUENCE [LARGE SCALE GENOMIC DNA]</scope>
    <source>
        <strain evidence="3 4">K23_9</strain>
    </source>
</reference>
<name>A0A517NUQ1_9BACT</name>
<organism evidence="3 4">
    <name type="scientific">Stieleria marina</name>
    <dbReference type="NCBI Taxonomy" id="1930275"/>
    <lineage>
        <taxon>Bacteria</taxon>
        <taxon>Pseudomonadati</taxon>
        <taxon>Planctomycetota</taxon>
        <taxon>Planctomycetia</taxon>
        <taxon>Pirellulales</taxon>
        <taxon>Pirellulaceae</taxon>
        <taxon>Stieleria</taxon>
    </lineage>
</organism>
<dbReference type="EMBL" id="CP036526">
    <property type="protein sequence ID" value="QDT10854.1"/>
    <property type="molecule type" value="Genomic_DNA"/>
</dbReference>
<dbReference type="InterPro" id="IPR023198">
    <property type="entry name" value="PGP-like_dom2"/>
</dbReference>
<dbReference type="AlphaFoldDB" id="A0A517NUQ1"/>
<comment type="similarity">
    <text evidence="1">Belongs to the HAD-like hydrolase superfamily. S-2-haloalkanoic acid dehalogenase family.</text>
</comment>
<dbReference type="PANTHER" id="PTHR43316:SF3">
    <property type="entry name" value="HALOACID DEHALOGENASE, TYPE II (AFU_ORTHOLOGUE AFUA_2G07750)-RELATED"/>
    <property type="match status" value="1"/>
</dbReference>
<dbReference type="InterPro" id="IPR023214">
    <property type="entry name" value="HAD_sf"/>
</dbReference>
<dbReference type="InterPro" id="IPR006328">
    <property type="entry name" value="2-HAD"/>
</dbReference>
<dbReference type="OrthoDB" id="264363at2"/>
<dbReference type="SFLD" id="SFLDS00003">
    <property type="entry name" value="Haloacid_Dehalogenase"/>
    <property type="match status" value="1"/>
</dbReference>
<dbReference type="SUPFAM" id="SSF56784">
    <property type="entry name" value="HAD-like"/>
    <property type="match status" value="1"/>
</dbReference>
<evidence type="ECO:0000256" key="1">
    <source>
        <dbReference type="ARBA" id="ARBA00008106"/>
    </source>
</evidence>
<dbReference type="CDD" id="cd02588">
    <property type="entry name" value="HAD_L2-DEX"/>
    <property type="match status" value="1"/>
</dbReference>
<keyword evidence="2 3" id="KW-0378">Hydrolase</keyword>
<dbReference type="InterPro" id="IPR036412">
    <property type="entry name" value="HAD-like_sf"/>
</dbReference>
<keyword evidence="4" id="KW-1185">Reference proteome</keyword>
<dbReference type="Pfam" id="PF00702">
    <property type="entry name" value="Hydrolase"/>
    <property type="match status" value="1"/>
</dbReference>
<dbReference type="Gene3D" id="1.10.150.240">
    <property type="entry name" value="Putative phosphatase, domain 2"/>
    <property type="match status" value="1"/>
</dbReference>
<evidence type="ECO:0000256" key="2">
    <source>
        <dbReference type="ARBA" id="ARBA00022801"/>
    </source>
</evidence>
<dbReference type="PANTHER" id="PTHR43316">
    <property type="entry name" value="HYDROLASE, HALOACID DELAHOGENASE-RELATED"/>
    <property type="match status" value="1"/>
</dbReference>
<dbReference type="SFLD" id="SFLDG01129">
    <property type="entry name" value="C1.5:_HAD__Beta-PGM__Phosphata"/>
    <property type="match status" value="1"/>
</dbReference>
<dbReference type="NCBIfam" id="TIGR01493">
    <property type="entry name" value="HAD-SF-IA-v2"/>
    <property type="match status" value="1"/>
</dbReference>
<sequence>MNKSTSTLIIVFALLLGSITAVNSQEVQIMDKPMQHPSLPRPQVIIFDVNETLLDLAPLKTSVGKALQGREDLLPLWFSTMLHYSLVETLSDQYHSFGEIGTAALMMVAETQGIKLDYDEAKAAIVTPLRSLPPHPDVVDALKKLKADGFRIVSLTNSSDVGVETQFRNAGLTGLFEKRYSVDSVKKFKPHPDTYRVVLDDLNVNAGDALMVAAHAWDLAGAKNVGLQTAFIARPGKTLYPNASKPDYVAHDLLDLVTIIKGVNAK</sequence>
<dbReference type="InterPro" id="IPR051540">
    <property type="entry name" value="S-2-haloacid_dehalogenase"/>
</dbReference>
<dbReference type="NCBIfam" id="TIGR01428">
    <property type="entry name" value="HAD_type_II"/>
    <property type="match status" value="1"/>
</dbReference>
<evidence type="ECO:0000313" key="3">
    <source>
        <dbReference type="EMBL" id="QDT10854.1"/>
    </source>
</evidence>
<proteinExistence type="inferred from homology"/>
<dbReference type="GO" id="GO:0018785">
    <property type="term" value="F:haloacetate dehalogenase activity"/>
    <property type="evidence" value="ECO:0007669"/>
    <property type="project" value="UniProtKB-EC"/>
</dbReference>
<dbReference type="PRINTS" id="PR00413">
    <property type="entry name" value="HADHALOGNASE"/>
</dbReference>
<evidence type="ECO:0000313" key="4">
    <source>
        <dbReference type="Proteomes" id="UP000319817"/>
    </source>
</evidence>
<accession>A0A517NUQ1</accession>